<proteinExistence type="predicted"/>
<evidence type="ECO:0000259" key="10">
    <source>
        <dbReference type="Pfam" id="PF00361"/>
    </source>
</evidence>
<dbReference type="PANTHER" id="PTHR42829">
    <property type="entry name" value="NADH-UBIQUINONE OXIDOREDUCTASE CHAIN 5"/>
    <property type="match status" value="1"/>
</dbReference>
<feature type="transmembrane region" description="Helical" evidence="9">
    <location>
        <begin position="319"/>
        <end position="339"/>
    </location>
</feature>
<keyword evidence="5 9" id="KW-1133">Transmembrane helix</keyword>
<feature type="transmembrane region" description="Helical" evidence="9">
    <location>
        <begin position="44"/>
        <end position="65"/>
    </location>
</feature>
<evidence type="ECO:0000256" key="3">
    <source>
        <dbReference type="ARBA" id="ARBA00012944"/>
    </source>
</evidence>
<accession>A0A7L9CWM6</accession>
<evidence type="ECO:0000256" key="5">
    <source>
        <dbReference type="ARBA" id="ARBA00022989"/>
    </source>
</evidence>
<geneLocation type="mitochondrion" evidence="11"/>
<evidence type="ECO:0000256" key="6">
    <source>
        <dbReference type="ARBA" id="ARBA00023136"/>
    </source>
</evidence>
<dbReference type="InterPro" id="IPR003945">
    <property type="entry name" value="NU5C-like"/>
</dbReference>
<dbReference type="EC" id="7.1.1.2" evidence="3"/>
<dbReference type="PRINTS" id="PR01434">
    <property type="entry name" value="NADHDHGNASE5"/>
</dbReference>
<feature type="transmembrane region" description="Helical" evidence="9">
    <location>
        <begin position="351"/>
        <end position="374"/>
    </location>
</feature>
<dbReference type="PANTHER" id="PTHR42829:SF2">
    <property type="entry name" value="NADH-UBIQUINONE OXIDOREDUCTASE CHAIN 5"/>
    <property type="match status" value="1"/>
</dbReference>
<reference evidence="11" key="1">
    <citation type="journal article" date="2020" name="Genomics">
        <title>Fragmented mitochondrial genomes evolved in opposite directions between closely related macaque louse Pedicinus obtusus and colobus louse Pedicinus badii.</title>
        <authorList>
            <person name="Fu Y.-T."/>
            <person name="Dong Y."/>
            <person name="Wang W."/>
            <person name="Nie Y."/>
            <person name="Liu G.-H."/>
            <person name="Shao R."/>
        </authorList>
    </citation>
    <scope>NUCLEOTIDE SEQUENCE</scope>
    <source>
        <strain evidence="11">10</strain>
    </source>
</reference>
<dbReference type="EMBL" id="MT792504">
    <property type="protein sequence ID" value="QOJ46170.1"/>
    <property type="molecule type" value="Genomic_DNA"/>
</dbReference>
<feature type="transmembrane region" description="Helical" evidence="9">
    <location>
        <begin position="252"/>
        <end position="274"/>
    </location>
</feature>
<comment type="catalytic activity">
    <reaction evidence="8">
        <text>a ubiquinone + NADH + 5 H(+)(in) = a ubiquinol + NAD(+) + 4 H(+)(out)</text>
        <dbReference type="Rhea" id="RHEA:29091"/>
        <dbReference type="Rhea" id="RHEA-COMP:9565"/>
        <dbReference type="Rhea" id="RHEA-COMP:9566"/>
        <dbReference type="ChEBI" id="CHEBI:15378"/>
        <dbReference type="ChEBI" id="CHEBI:16389"/>
        <dbReference type="ChEBI" id="CHEBI:17976"/>
        <dbReference type="ChEBI" id="CHEBI:57540"/>
        <dbReference type="ChEBI" id="CHEBI:57945"/>
        <dbReference type="EC" id="7.1.1.2"/>
    </reaction>
</comment>
<evidence type="ECO:0000256" key="9">
    <source>
        <dbReference type="SAM" id="Phobius"/>
    </source>
</evidence>
<feature type="transmembrane region" description="Helical" evidence="9">
    <location>
        <begin position="434"/>
        <end position="455"/>
    </location>
</feature>
<name>A0A7L9CWM6_9NEOP</name>
<keyword evidence="4 9" id="KW-0812">Transmembrane</keyword>
<feature type="transmembrane region" description="Helical" evidence="9">
    <location>
        <begin position="129"/>
        <end position="148"/>
    </location>
</feature>
<comment type="function">
    <text evidence="1">Core subunit of the mitochondrial membrane respiratory chain NADH dehydrogenase (Complex I) that is believed to belong to the minimal assembly required for catalysis. Complex I functions in the transfer of electrons from NADH to the respiratory chain. The immediate electron acceptor for the enzyme is believed to be ubiquinone.</text>
</comment>
<sequence length="534" mass="58841">MFYYFFMFLSALFYLVLDSNECYFIDYSLLTLEFDMSVSMTVDFVSAVFMSTVLVVVSVVFMYSFIYMQSSIAYKGFMGLMIGFSGSMLLLASSSGMFWMMLGWDGLGLFSFCLILFNNNWSSAKSGLLTFLFNRLGDMFLLSSLWFFMGKLTLVYTEKISSMVLLLFFIGAASKSAQFPFSLWLPEAMAAPTPVSSLVHSSTLVTAGVYVMIRFSDMVLVNPVQGVLVLMSTVSLVLGAIGAFTEMDFKKIVAYSTMSHISFMVFLISNSQFYPALAHMSMHAFFKSMLFMASGMVIYCASGSQDLRVLFVSDSKSKFFIAFPGLCMVGLPFLSGGMSKEMVISVLPLPFMSGFLLTMIVLAATCSMACLMSAMTHTSNAWNVLLPSEESDSFSSVFFIASCWNALVHLSFYWKMVLISVNESSFMLKSTKALILSLMLLSSVALYSASQKILAPKSLSLMFKSALMTLPLASSCAKTKITGALASVKAQESVSDWVLFKLVSLPSAESKLFFESSVCVIKVLLSLAFFMLAA</sequence>
<keyword evidence="11" id="KW-0496">Mitochondrion</keyword>
<gene>
    <name evidence="11" type="primary">nad5</name>
</gene>
<feature type="transmembrane region" description="Helical" evidence="9">
    <location>
        <begin position="160"/>
        <end position="185"/>
    </location>
</feature>
<dbReference type="Pfam" id="PF00361">
    <property type="entry name" value="Proton_antipo_M"/>
    <property type="match status" value="1"/>
</dbReference>
<protein>
    <recommendedName>
        <fullName evidence="3">NADH:ubiquinone reductase (H(+)-translocating)</fullName>
        <ecNumber evidence="3">7.1.1.2</ecNumber>
    </recommendedName>
    <alternativeName>
        <fullName evidence="7">NADH dehydrogenase subunit 5</fullName>
    </alternativeName>
</protein>
<evidence type="ECO:0000313" key="11">
    <source>
        <dbReference type="EMBL" id="QOJ46170.1"/>
    </source>
</evidence>
<dbReference type="AlphaFoldDB" id="A0A7L9CWM6"/>
<evidence type="ECO:0000256" key="2">
    <source>
        <dbReference type="ARBA" id="ARBA00004141"/>
    </source>
</evidence>
<dbReference type="InterPro" id="IPR001750">
    <property type="entry name" value="ND/Mrp_TM"/>
</dbReference>
<feature type="transmembrane region" description="Helical" evidence="9">
    <location>
        <begin position="98"/>
        <end position="117"/>
    </location>
</feature>
<feature type="domain" description="NADH:quinone oxidoreductase/Mrp antiporter transmembrane" evidence="10">
    <location>
        <begin position="97"/>
        <end position="348"/>
    </location>
</feature>
<feature type="transmembrane region" description="Helical" evidence="9">
    <location>
        <begin position="227"/>
        <end position="245"/>
    </location>
</feature>
<evidence type="ECO:0000256" key="4">
    <source>
        <dbReference type="ARBA" id="ARBA00022692"/>
    </source>
</evidence>
<feature type="transmembrane region" description="Helical" evidence="9">
    <location>
        <begin position="394"/>
        <end position="414"/>
    </location>
</feature>
<feature type="transmembrane region" description="Helical" evidence="9">
    <location>
        <begin position="72"/>
        <end position="92"/>
    </location>
</feature>
<dbReference type="GO" id="GO:0042773">
    <property type="term" value="P:ATP synthesis coupled electron transport"/>
    <property type="evidence" value="ECO:0007669"/>
    <property type="project" value="InterPro"/>
</dbReference>
<keyword evidence="6 9" id="KW-0472">Membrane</keyword>
<dbReference type="GO" id="GO:0003954">
    <property type="term" value="F:NADH dehydrogenase activity"/>
    <property type="evidence" value="ECO:0007669"/>
    <property type="project" value="TreeGrafter"/>
</dbReference>
<evidence type="ECO:0000256" key="7">
    <source>
        <dbReference type="ARBA" id="ARBA00031027"/>
    </source>
</evidence>
<dbReference type="GO" id="GO:0016020">
    <property type="term" value="C:membrane"/>
    <property type="evidence" value="ECO:0007669"/>
    <property type="project" value="UniProtKB-SubCell"/>
</dbReference>
<organism evidence="11">
    <name type="scientific">Pedicinus obtusus</name>
    <dbReference type="NCBI Taxonomy" id="592408"/>
    <lineage>
        <taxon>Eukaryota</taxon>
        <taxon>Metazoa</taxon>
        <taxon>Ecdysozoa</taxon>
        <taxon>Arthropoda</taxon>
        <taxon>Hexapoda</taxon>
        <taxon>Insecta</taxon>
        <taxon>Pterygota</taxon>
        <taxon>Neoptera</taxon>
        <taxon>Paraneoptera</taxon>
        <taxon>Psocodea</taxon>
        <taxon>Troctomorpha</taxon>
        <taxon>Phthiraptera</taxon>
        <taxon>Anoplura</taxon>
        <taxon>Pedicinidae</taxon>
        <taxon>Pedicinus</taxon>
    </lineage>
</organism>
<evidence type="ECO:0000256" key="1">
    <source>
        <dbReference type="ARBA" id="ARBA00003257"/>
    </source>
</evidence>
<comment type="subcellular location">
    <subcellularLocation>
        <location evidence="2">Membrane</location>
        <topology evidence="2">Multi-pass membrane protein</topology>
    </subcellularLocation>
</comment>
<dbReference type="GO" id="GO:0008137">
    <property type="term" value="F:NADH dehydrogenase (ubiquinone) activity"/>
    <property type="evidence" value="ECO:0007669"/>
    <property type="project" value="UniProtKB-EC"/>
</dbReference>
<feature type="transmembrane region" description="Helical" evidence="9">
    <location>
        <begin position="197"/>
        <end position="215"/>
    </location>
</feature>
<dbReference type="GO" id="GO:0015990">
    <property type="term" value="P:electron transport coupled proton transport"/>
    <property type="evidence" value="ECO:0007669"/>
    <property type="project" value="TreeGrafter"/>
</dbReference>
<evidence type="ECO:0000256" key="8">
    <source>
        <dbReference type="ARBA" id="ARBA00049551"/>
    </source>
</evidence>